<evidence type="ECO:0000313" key="5">
    <source>
        <dbReference type="Proteomes" id="UP000268059"/>
    </source>
</evidence>
<name>A0A3G9JRB8_9FIRM</name>
<sequence>MELKEYLDIFNKGEPVKAGSEAMAMSDVYTQEALKITMQMNNTYQPPRALQKLFAQLTNTPVNKTLRLIPPFYTDCGKNIHIGKNVFINTGCTMQDQGGIEIGDDVLIGHHATFATLNHDPSPEKRADLIPAPIHIGNKVWIGANVTITPGVTIGEGAIIAAGAVVTKDVPAQALFGGVPAKMIKMLD</sequence>
<dbReference type="AlphaFoldDB" id="A0A3G9JRB8"/>
<proteinExistence type="inferred from homology"/>
<dbReference type="Proteomes" id="UP000268059">
    <property type="component" value="Chromosome"/>
</dbReference>
<dbReference type="GO" id="GO:0008374">
    <property type="term" value="F:O-acyltransferase activity"/>
    <property type="evidence" value="ECO:0007669"/>
    <property type="project" value="TreeGrafter"/>
</dbReference>
<accession>A0A3G9JRB8</accession>
<comment type="similarity">
    <text evidence="1">Belongs to the transferase hexapeptide repeat family.</text>
</comment>
<protein>
    <submittedName>
        <fullName evidence="4">Acetyltransferase</fullName>
    </submittedName>
</protein>
<organism evidence="4 5">
    <name type="scientific">Intestinibaculum porci</name>
    <dbReference type="NCBI Taxonomy" id="2487118"/>
    <lineage>
        <taxon>Bacteria</taxon>
        <taxon>Bacillati</taxon>
        <taxon>Bacillota</taxon>
        <taxon>Erysipelotrichia</taxon>
        <taxon>Erysipelotrichales</taxon>
        <taxon>Erysipelotrichaceae</taxon>
        <taxon>Intestinibaculum</taxon>
    </lineage>
</organism>
<dbReference type="PROSITE" id="PS00101">
    <property type="entry name" value="HEXAPEP_TRANSFERASES"/>
    <property type="match status" value="1"/>
</dbReference>
<dbReference type="InParanoid" id="A0A3G9JRB8"/>
<dbReference type="InterPro" id="IPR001451">
    <property type="entry name" value="Hexapep"/>
</dbReference>
<dbReference type="EMBL" id="AP019309">
    <property type="protein sequence ID" value="BBH25589.1"/>
    <property type="molecule type" value="Genomic_DNA"/>
</dbReference>
<gene>
    <name evidence="4" type="ORF">SG0102_05230</name>
</gene>
<dbReference type="RefSeq" id="WP_125118523.1">
    <property type="nucleotide sequence ID" value="NZ_AP019309.1"/>
</dbReference>
<evidence type="ECO:0000256" key="3">
    <source>
        <dbReference type="ARBA" id="ARBA00022737"/>
    </source>
</evidence>
<dbReference type="Pfam" id="PF00132">
    <property type="entry name" value="Hexapep"/>
    <property type="match status" value="1"/>
</dbReference>
<reference evidence="4 5" key="1">
    <citation type="submission" date="2018-11" db="EMBL/GenBank/DDBJ databases">
        <title>Novel Erysipelotrichaceae bacterium isolated from small intestine of a swine.</title>
        <authorList>
            <person name="Kim J.S."/>
            <person name="Choe H."/>
            <person name="Lee Y.R."/>
            <person name="Kim K.M."/>
            <person name="Park D.S."/>
        </authorList>
    </citation>
    <scope>NUCLEOTIDE SEQUENCE [LARGE SCALE GENOMIC DNA]</scope>
    <source>
        <strain evidence="4 5">SG0102</strain>
    </source>
</reference>
<evidence type="ECO:0000256" key="1">
    <source>
        <dbReference type="ARBA" id="ARBA00007274"/>
    </source>
</evidence>
<evidence type="ECO:0000256" key="2">
    <source>
        <dbReference type="ARBA" id="ARBA00022679"/>
    </source>
</evidence>
<dbReference type="SUPFAM" id="SSF51161">
    <property type="entry name" value="Trimeric LpxA-like enzymes"/>
    <property type="match status" value="1"/>
</dbReference>
<evidence type="ECO:0000313" key="4">
    <source>
        <dbReference type="EMBL" id="BBH25589.1"/>
    </source>
</evidence>
<dbReference type="OrthoDB" id="9782926at2"/>
<dbReference type="InterPro" id="IPR051159">
    <property type="entry name" value="Hexapeptide_acetyltransf"/>
</dbReference>
<dbReference type="PANTHER" id="PTHR23416">
    <property type="entry name" value="SIALIC ACID SYNTHASE-RELATED"/>
    <property type="match status" value="1"/>
</dbReference>
<keyword evidence="3" id="KW-0677">Repeat</keyword>
<dbReference type="PANTHER" id="PTHR23416:SF23">
    <property type="entry name" value="ACETYLTRANSFERASE C18B11.09C-RELATED"/>
    <property type="match status" value="1"/>
</dbReference>
<dbReference type="KEGG" id="ebm:SG0102_05230"/>
<dbReference type="InterPro" id="IPR018357">
    <property type="entry name" value="Hexapep_transf_CS"/>
</dbReference>
<dbReference type="Gene3D" id="2.160.10.10">
    <property type="entry name" value="Hexapeptide repeat proteins"/>
    <property type="match status" value="1"/>
</dbReference>
<keyword evidence="2 4" id="KW-0808">Transferase</keyword>
<dbReference type="InterPro" id="IPR011004">
    <property type="entry name" value="Trimer_LpxA-like_sf"/>
</dbReference>
<keyword evidence="5" id="KW-1185">Reference proteome</keyword>
<dbReference type="Pfam" id="PF14602">
    <property type="entry name" value="Hexapep_2"/>
    <property type="match status" value="1"/>
</dbReference>